<reference evidence="3 4" key="2">
    <citation type="journal article" date="2021" name="J. Hered.">
        <title>Feather Gene Expression Elucidates the Developmental Basis of Plumage Iridescence in African Starlings.</title>
        <authorList>
            <person name="Rubenstein D.R."/>
            <person name="Corvelo A."/>
            <person name="MacManes M.D."/>
            <person name="Maia R."/>
            <person name="Narzisi G."/>
            <person name="Rousaki A."/>
            <person name="Vandenabeele P."/>
            <person name="Shawkey M.D."/>
            <person name="Solomon J."/>
        </authorList>
    </citation>
    <scope>NUCLEOTIDE SEQUENCE [LARGE SCALE GENOMIC DNA]</scope>
    <source>
        <strain evidence="3">SS15</strain>
    </source>
</reference>
<sequence>MERSSTSDTASEKPNPSHHSTGAVQMRIKNSNSHHDRLSQSKSMILSENVKVAEPINRHRRNLSQHNLTFTDIISTQDPTKMEFYKDCKQPTLANVKPGYKPECVDLCGARIEWTSEKSSRKNVFQSLI</sequence>
<dbReference type="EMBL" id="JADDUC010000013">
    <property type="protein sequence ID" value="KAG0128521.1"/>
    <property type="molecule type" value="Genomic_DNA"/>
</dbReference>
<feature type="region of interest" description="Disordered" evidence="1">
    <location>
        <begin position="1"/>
        <end position="46"/>
    </location>
</feature>
<protein>
    <submittedName>
        <fullName evidence="2">Uncharacterized protein</fullName>
    </submittedName>
</protein>
<evidence type="ECO:0000313" key="3">
    <source>
        <dbReference type="EMBL" id="KAI1237380.1"/>
    </source>
</evidence>
<evidence type="ECO:0000313" key="4">
    <source>
        <dbReference type="Proteomes" id="UP000618051"/>
    </source>
</evidence>
<reference evidence="2" key="1">
    <citation type="submission" date="2020-10" db="EMBL/GenBank/DDBJ databases">
        <title>Feather gene expression reveals the developmental basis of iridescence in African starlings.</title>
        <authorList>
            <person name="Rubenstein D.R."/>
        </authorList>
    </citation>
    <scope>NUCLEOTIDE SEQUENCE</scope>
    <source>
        <strain evidence="2">SS15</strain>
        <tissue evidence="2">Liver</tissue>
    </source>
</reference>
<gene>
    <name evidence="3" type="ORF">IHE44_0014645</name>
    <name evidence="2" type="ORF">IHE44_001465</name>
</gene>
<dbReference type="Proteomes" id="UP000618051">
    <property type="component" value="Unassembled WGS sequence"/>
</dbReference>
<name>A0A835NZX1_9PASS</name>
<accession>A0A835NZX1</accession>
<dbReference type="OrthoDB" id="79452at2759"/>
<proteinExistence type="predicted"/>
<evidence type="ECO:0000313" key="2">
    <source>
        <dbReference type="EMBL" id="KAG0128521.1"/>
    </source>
</evidence>
<dbReference type="EMBL" id="JADDUC020000008">
    <property type="protein sequence ID" value="KAI1237380.1"/>
    <property type="molecule type" value="Genomic_DNA"/>
</dbReference>
<reference evidence="3" key="3">
    <citation type="submission" date="2022-01" db="EMBL/GenBank/DDBJ databases">
        <authorList>
            <person name="Rubenstein D.R."/>
        </authorList>
    </citation>
    <scope>NUCLEOTIDE SEQUENCE</scope>
    <source>
        <strain evidence="3">SS15</strain>
        <tissue evidence="3">Liver</tissue>
    </source>
</reference>
<organism evidence="2">
    <name type="scientific">Lamprotornis superbus</name>
    <dbReference type="NCBI Taxonomy" id="245042"/>
    <lineage>
        <taxon>Eukaryota</taxon>
        <taxon>Metazoa</taxon>
        <taxon>Chordata</taxon>
        <taxon>Craniata</taxon>
        <taxon>Vertebrata</taxon>
        <taxon>Euteleostomi</taxon>
        <taxon>Archelosauria</taxon>
        <taxon>Archosauria</taxon>
        <taxon>Dinosauria</taxon>
        <taxon>Saurischia</taxon>
        <taxon>Theropoda</taxon>
        <taxon>Coelurosauria</taxon>
        <taxon>Aves</taxon>
        <taxon>Neognathae</taxon>
        <taxon>Neoaves</taxon>
        <taxon>Telluraves</taxon>
        <taxon>Australaves</taxon>
        <taxon>Passeriformes</taxon>
        <taxon>Sturnidae</taxon>
        <taxon>Lamprotornis</taxon>
    </lineage>
</organism>
<keyword evidence="4" id="KW-1185">Reference proteome</keyword>
<dbReference type="AlphaFoldDB" id="A0A835NZX1"/>
<evidence type="ECO:0000256" key="1">
    <source>
        <dbReference type="SAM" id="MobiDB-lite"/>
    </source>
</evidence>
<comment type="caution">
    <text evidence="2">The sequence shown here is derived from an EMBL/GenBank/DDBJ whole genome shotgun (WGS) entry which is preliminary data.</text>
</comment>
<feature type="compositionally biased region" description="Polar residues" evidence="1">
    <location>
        <begin position="1"/>
        <end position="31"/>
    </location>
</feature>